<dbReference type="EMBL" id="FTPD01000015">
    <property type="protein sequence ID" value="SIT55622.1"/>
    <property type="molecule type" value="Genomic_DNA"/>
</dbReference>
<protein>
    <submittedName>
        <fullName evidence="2">Uncharacterized protein</fullName>
    </submittedName>
</protein>
<sequence>MPQNALTAAAFRYFAPNIAGIRRESRLRANEIGCQARLMAGQEAAGYQGILAPAQLATPPDFLRFPPQGRLIVAGAHASAALHGAVAELHFILTGQEGELFHVARGNRRRFDGRNRSCPHAVARRHAHPADDRHAASGFQFRRR</sequence>
<dbReference type="AlphaFoldDB" id="A0A1R3V6X4"/>
<proteinExistence type="predicted"/>
<keyword evidence="3" id="KW-1185">Reference proteome</keyword>
<accession>A0A1R3V6X4</accession>
<dbReference type="STRING" id="1631249.BQ8794_220186"/>
<evidence type="ECO:0000313" key="2">
    <source>
        <dbReference type="EMBL" id="SIT55622.1"/>
    </source>
</evidence>
<name>A0A1R3V6X4_9HYPH</name>
<gene>
    <name evidence="2" type="ORF">BQ8794_220186</name>
</gene>
<feature type="region of interest" description="Disordered" evidence="1">
    <location>
        <begin position="112"/>
        <end position="144"/>
    </location>
</feature>
<dbReference type="Proteomes" id="UP000188388">
    <property type="component" value="Unassembled WGS sequence"/>
</dbReference>
<evidence type="ECO:0000256" key="1">
    <source>
        <dbReference type="SAM" id="MobiDB-lite"/>
    </source>
</evidence>
<reference evidence="3" key="1">
    <citation type="submission" date="2017-01" db="EMBL/GenBank/DDBJ databases">
        <authorList>
            <person name="Brunel B."/>
        </authorList>
    </citation>
    <scope>NUCLEOTIDE SEQUENCE [LARGE SCALE GENOMIC DNA]</scope>
</reference>
<organism evidence="2 3">
    <name type="scientific">Mesorhizobium prunaredense</name>
    <dbReference type="NCBI Taxonomy" id="1631249"/>
    <lineage>
        <taxon>Bacteria</taxon>
        <taxon>Pseudomonadati</taxon>
        <taxon>Pseudomonadota</taxon>
        <taxon>Alphaproteobacteria</taxon>
        <taxon>Hyphomicrobiales</taxon>
        <taxon>Phyllobacteriaceae</taxon>
        <taxon>Mesorhizobium</taxon>
    </lineage>
</organism>
<evidence type="ECO:0000313" key="3">
    <source>
        <dbReference type="Proteomes" id="UP000188388"/>
    </source>
</evidence>